<evidence type="ECO:0000313" key="1">
    <source>
        <dbReference type="EMBL" id="RKL64826.1"/>
    </source>
</evidence>
<dbReference type="EMBL" id="PDOE01000034">
    <property type="protein sequence ID" value="RKL64826.1"/>
    <property type="molecule type" value="Genomic_DNA"/>
</dbReference>
<sequence>MRPNQISLETAQMMSKKLGMPLEHVMHTPPHILVAKLKEKEEQEEQAKKE</sequence>
<comment type="caution">
    <text evidence="1">The sequence shown here is derived from an EMBL/GenBank/DDBJ whole genome shotgun (WGS) entry which is preliminary data.</text>
</comment>
<protein>
    <submittedName>
        <fullName evidence="1">YycC family protein</fullName>
    </submittedName>
</protein>
<reference evidence="1 2" key="1">
    <citation type="submission" date="2017-10" db="EMBL/GenBank/DDBJ databases">
        <title>Bacillus sp. nov., a halophilic bacterium isolated from a Keqin Lake.</title>
        <authorList>
            <person name="Wang H."/>
        </authorList>
    </citation>
    <scope>NUCLEOTIDE SEQUENCE [LARGE SCALE GENOMIC DNA]</scope>
    <source>
        <strain evidence="1 2">KCTC 13187</strain>
    </source>
</reference>
<proteinExistence type="predicted"/>
<dbReference type="AlphaFoldDB" id="A0A3A9KIW9"/>
<accession>A0A3A9KIW9</accession>
<dbReference type="OrthoDB" id="2357473at2"/>
<name>A0A3A9KIW9_9BACI</name>
<evidence type="ECO:0000313" key="2">
    <source>
        <dbReference type="Proteomes" id="UP000281498"/>
    </source>
</evidence>
<dbReference type="Proteomes" id="UP000281498">
    <property type="component" value="Unassembled WGS sequence"/>
</dbReference>
<dbReference type="RefSeq" id="WP_110938072.1">
    <property type="nucleotide sequence ID" value="NZ_KZ614147.1"/>
</dbReference>
<organism evidence="1 2">
    <name type="scientific">Salipaludibacillus neizhouensis</name>
    <dbReference type="NCBI Taxonomy" id="885475"/>
    <lineage>
        <taxon>Bacteria</taxon>
        <taxon>Bacillati</taxon>
        <taxon>Bacillota</taxon>
        <taxon>Bacilli</taxon>
        <taxon>Bacillales</taxon>
        <taxon>Bacillaceae</taxon>
    </lineage>
</organism>
<gene>
    <name evidence="1" type="ORF">CR203_24170</name>
</gene>
<dbReference type="InterPro" id="IPR025550">
    <property type="entry name" value="YycC"/>
</dbReference>
<keyword evidence="2" id="KW-1185">Reference proteome</keyword>
<dbReference type="Pfam" id="PF14174">
    <property type="entry name" value="YycC"/>
    <property type="match status" value="1"/>
</dbReference>